<dbReference type="CDD" id="cd00042">
    <property type="entry name" value="CY"/>
    <property type="match status" value="1"/>
</dbReference>
<reference evidence="5" key="1">
    <citation type="submission" date="2019-10" db="EMBL/GenBank/DDBJ databases">
        <authorList>
            <person name="Zhang R."/>
            <person name="Pan Y."/>
            <person name="Wang J."/>
            <person name="Ma R."/>
            <person name="Yu S."/>
        </authorList>
    </citation>
    <scope>NUCLEOTIDE SEQUENCE</scope>
    <source>
        <strain evidence="5">LA-IB0</strain>
        <tissue evidence="5">Leaf</tissue>
    </source>
</reference>
<evidence type="ECO:0000256" key="1">
    <source>
        <dbReference type="ARBA" id="ARBA00022690"/>
    </source>
</evidence>
<proteinExistence type="inferred from homology"/>
<dbReference type="PANTHER" id="PTHR11413:SF103">
    <property type="entry name" value="CYSTEINE PROTEINASE INHIBITOR 12"/>
    <property type="match status" value="1"/>
</dbReference>
<sequence>MKMKNKNNNALCFILVLALIALVFQIGFCSESRERLTKMKTTLGGLSNPMQQNSGEIESIGRFAVRQHNKNKNIFLEFGRVVKAKEQVVAGKIYHLTLEAVDGGKKKIYDAKV</sequence>
<keyword evidence="1 3" id="KW-0646">Protease inhibitor</keyword>
<dbReference type="InterPro" id="IPR018073">
    <property type="entry name" value="Prot_inh_cystat_CS"/>
</dbReference>
<dbReference type="GO" id="GO:0004869">
    <property type="term" value="F:cysteine-type endopeptidase inhibitor activity"/>
    <property type="evidence" value="ECO:0007669"/>
    <property type="project" value="UniProtKB-KW"/>
</dbReference>
<accession>A0AAV6WNP6</accession>
<comment type="caution">
    <text evidence="5">The sequence shown here is derived from an EMBL/GenBank/DDBJ whole genome shotgun (WGS) entry which is preliminary data.</text>
</comment>
<dbReference type="InterPro" id="IPR027214">
    <property type="entry name" value="Cystatin"/>
</dbReference>
<evidence type="ECO:0000256" key="2">
    <source>
        <dbReference type="ARBA" id="ARBA00022704"/>
    </source>
</evidence>
<dbReference type="SMART" id="SM00043">
    <property type="entry name" value="CY"/>
    <property type="match status" value="1"/>
</dbReference>
<comment type="similarity">
    <text evidence="3">Belongs to the cystatin family. Phytocystatin subfamily.</text>
</comment>
<organism evidence="5 6">
    <name type="scientific">Buddleja alternifolia</name>
    <dbReference type="NCBI Taxonomy" id="168488"/>
    <lineage>
        <taxon>Eukaryota</taxon>
        <taxon>Viridiplantae</taxon>
        <taxon>Streptophyta</taxon>
        <taxon>Embryophyta</taxon>
        <taxon>Tracheophyta</taxon>
        <taxon>Spermatophyta</taxon>
        <taxon>Magnoliopsida</taxon>
        <taxon>eudicotyledons</taxon>
        <taxon>Gunneridae</taxon>
        <taxon>Pentapetalae</taxon>
        <taxon>asterids</taxon>
        <taxon>lamiids</taxon>
        <taxon>Lamiales</taxon>
        <taxon>Scrophulariaceae</taxon>
        <taxon>Buddlejeae</taxon>
        <taxon>Buddleja</taxon>
    </lineage>
</organism>
<dbReference type="Proteomes" id="UP000826271">
    <property type="component" value="Unassembled WGS sequence"/>
</dbReference>
<feature type="signal peptide" evidence="3">
    <location>
        <begin position="1"/>
        <end position="29"/>
    </location>
</feature>
<keyword evidence="2 3" id="KW-0789">Thiol protease inhibitor</keyword>
<evidence type="ECO:0000256" key="3">
    <source>
        <dbReference type="RuleBase" id="RU362130"/>
    </source>
</evidence>
<dbReference type="PROSITE" id="PS00287">
    <property type="entry name" value="CYSTATIN"/>
    <property type="match status" value="1"/>
</dbReference>
<dbReference type="Pfam" id="PF16845">
    <property type="entry name" value="SQAPI"/>
    <property type="match status" value="1"/>
</dbReference>
<dbReference type="InterPro" id="IPR046350">
    <property type="entry name" value="Cystatin_sf"/>
</dbReference>
<keyword evidence="6" id="KW-1185">Reference proteome</keyword>
<name>A0AAV6WNP6_9LAMI</name>
<dbReference type="InterPro" id="IPR000010">
    <property type="entry name" value="Cystatin_dom"/>
</dbReference>
<feature type="chain" id="PRO_5043086320" description="Cysteine proteinase inhibitor" evidence="3">
    <location>
        <begin position="30"/>
        <end position="113"/>
    </location>
</feature>
<evidence type="ECO:0000259" key="4">
    <source>
        <dbReference type="SMART" id="SM00043"/>
    </source>
</evidence>
<evidence type="ECO:0000313" key="5">
    <source>
        <dbReference type="EMBL" id="KAG8372171.1"/>
    </source>
</evidence>
<dbReference type="EMBL" id="WHWC01000012">
    <property type="protein sequence ID" value="KAG8372171.1"/>
    <property type="molecule type" value="Genomic_DNA"/>
</dbReference>
<gene>
    <name evidence="5" type="ORF">BUALT_Bualt12G0038700</name>
</gene>
<keyword evidence="3" id="KW-0732">Signal</keyword>
<dbReference type="SUPFAM" id="SSF54403">
    <property type="entry name" value="Cystatin/monellin"/>
    <property type="match status" value="1"/>
</dbReference>
<dbReference type="AlphaFoldDB" id="A0AAV6WNP6"/>
<dbReference type="Gene3D" id="3.10.450.10">
    <property type="match status" value="1"/>
</dbReference>
<feature type="domain" description="Cystatin" evidence="4">
    <location>
        <begin position="41"/>
        <end position="113"/>
    </location>
</feature>
<evidence type="ECO:0000313" key="6">
    <source>
        <dbReference type="Proteomes" id="UP000826271"/>
    </source>
</evidence>
<dbReference type="PANTHER" id="PTHR11413">
    <property type="entry name" value="CYSTATIN FAMILY MEMBER"/>
    <property type="match status" value="1"/>
</dbReference>
<protein>
    <recommendedName>
        <fullName evidence="3">Cysteine proteinase inhibitor</fullName>
    </recommendedName>
</protein>